<dbReference type="Gene3D" id="3.40.50.2000">
    <property type="entry name" value="Glycogen Phosphorylase B"/>
    <property type="match status" value="2"/>
</dbReference>
<comment type="caution">
    <text evidence="3">The sequence shown here is derived from an EMBL/GenBank/DDBJ whole genome shotgun (WGS) entry which is preliminary data.</text>
</comment>
<dbReference type="Proteomes" id="UP001642360">
    <property type="component" value="Unassembled WGS sequence"/>
</dbReference>
<gene>
    <name evidence="3" type="ORF">ILEXP_LOCUS10163</name>
</gene>
<dbReference type="PANTHER" id="PTHR48047:SF28">
    <property type="entry name" value="F11M15.8 PROTEIN"/>
    <property type="match status" value="1"/>
</dbReference>
<dbReference type="PANTHER" id="PTHR48047">
    <property type="entry name" value="GLYCOSYLTRANSFERASE"/>
    <property type="match status" value="1"/>
</dbReference>
<keyword evidence="4" id="KW-1185">Reference proteome</keyword>
<dbReference type="GO" id="GO:0008194">
    <property type="term" value="F:UDP-glycosyltransferase activity"/>
    <property type="evidence" value="ECO:0007669"/>
    <property type="project" value="UniProtKB-ARBA"/>
</dbReference>
<accession>A0ABC8RIH1</accession>
<evidence type="ECO:0000256" key="2">
    <source>
        <dbReference type="ARBA" id="ARBA00022679"/>
    </source>
</evidence>
<evidence type="ECO:0000313" key="3">
    <source>
        <dbReference type="EMBL" id="CAK9142483.1"/>
    </source>
</evidence>
<evidence type="ECO:0000256" key="1">
    <source>
        <dbReference type="ARBA" id="ARBA00009995"/>
    </source>
</evidence>
<protein>
    <recommendedName>
        <fullName evidence="5">Glycosyltransferase</fullName>
    </recommendedName>
</protein>
<sequence length="470" mass="52030">MSISAGKGAHILVFPYPAQGHILPILDLTHQLVLHGLTITILVTPKNLPILNPLISTHPSIQTLVFSFPHHPRIPDGVENVKDMGNFGNVFIINALSKLRDPIIQWFKSHPTPPVALISDFFLGWTQNLAHEIGIPRIVFYSSGPFFTSVLIHCVFNIKTLRSLRVVEFSDLPRSPSFIEEHLPSIVRRYRESDPEWEFVKDGMIANISSWGSVFNSFDGLEGEYMAYLRKKMGHGRVYGVGPVSLVADSSVRDDPISDHSGVMEWFDGCPDGSVLYVCFGSQRFLKRDQMEALAYGLEQSGVRFAWVAKNITAQQETDGYGSIPDGFEERVTGRAIVMKGWAPQVSILSHRAVGGFLSHCGWNSVLEALVRGVMILAWPMEADQFVNAKLLVEYMGAAVLMCEGEFAVPDSDELARRIAKSMSGNSSEKVRAKELRDKALEAVKVGGSSSRDMEVLVRDFAQLLVTKGG</sequence>
<proteinExistence type="inferred from homology"/>
<comment type="similarity">
    <text evidence="1">Belongs to the UDP-glycosyltransferase family.</text>
</comment>
<evidence type="ECO:0000313" key="4">
    <source>
        <dbReference type="Proteomes" id="UP001642360"/>
    </source>
</evidence>
<name>A0ABC8RIH1_9AQUA</name>
<dbReference type="Pfam" id="PF00201">
    <property type="entry name" value="UDPGT"/>
    <property type="match status" value="1"/>
</dbReference>
<dbReference type="FunFam" id="3.40.50.2000:FF:000064">
    <property type="entry name" value="Glycosyltransferase"/>
    <property type="match status" value="1"/>
</dbReference>
<reference evidence="3 4" key="1">
    <citation type="submission" date="2024-02" db="EMBL/GenBank/DDBJ databases">
        <authorList>
            <person name="Vignale AGUSTIN F."/>
            <person name="Sosa J E."/>
            <person name="Modenutti C."/>
        </authorList>
    </citation>
    <scope>NUCLEOTIDE SEQUENCE [LARGE SCALE GENOMIC DNA]</scope>
</reference>
<dbReference type="CDD" id="cd03784">
    <property type="entry name" value="GT1_Gtf-like"/>
    <property type="match status" value="1"/>
</dbReference>
<dbReference type="FunFam" id="3.40.50.2000:FF:000143">
    <property type="entry name" value="UDP-glycosyltransferase 89B1"/>
    <property type="match status" value="1"/>
</dbReference>
<dbReference type="SUPFAM" id="SSF53756">
    <property type="entry name" value="UDP-Glycosyltransferase/glycogen phosphorylase"/>
    <property type="match status" value="1"/>
</dbReference>
<organism evidence="3 4">
    <name type="scientific">Ilex paraguariensis</name>
    <name type="common">yerba mate</name>
    <dbReference type="NCBI Taxonomy" id="185542"/>
    <lineage>
        <taxon>Eukaryota</taxon>
        <taxon>Viridiplantae</taxon>
        <taxon>Streptophyta</taxon>
        <taxon>Embryophyta</taxon>
        <taxon>Tracheophyta</taxon>
        <taxon>Spermatophyta</taxon>
        <taxon>Magnoliopsida</taxon>
        <taxon>eudicotyledons</taxon>
        <taxon>Gunneridae</taxon>
        <taxon>Pentapetalae</taxon>
        <taxon>asterids</taxon>
        <taxon>campanulids</taxon>
        <taxon>Aquifoliales</taxon>
        <taxon>Aquifoliaceae</taxon>
        <taxon>Ilex</taxon>
    </lineage>
</organism>
<evidence type="ECO:0008006" key="5">
    <source>
        <dbReference type="Google" id="ProtNLM"/>
    </source>
</evidence>
<dbReference type="GO" id="GO:0016758">
    <property type="term" value="F:hexosyltransferase activity"/>
    <property type="evidence" value="ECO:0007669"/>
    <property type="project" value="UniProtKB-ARBA"/>
</dbReference>
<dbReference type="EMBL" id="CAUOFW020001225">
    <property type="protein sequence ID" value="CAK9142483.1"/>
    <property type="molecule type" value="Genomic_DNA"/>
</dbReference>
<keyword evidence="2" id="KW-0808">Transferase</keyword>
<dbReference type="AlphaFoldDB" id="A0ABC8RIH1"/>
<dbReference type="InterPro" id="IPR002213">
    <property type="entry name" value="UDP_glucos_trans"/>
</dbReference>